<dbReference type="GO" id="GO:0035091">
    <property type="term" value="F:phosphatidylinositol binding"/>
    <property type="evidence" value="ECO:0007669"/>
    <property type="project" value="TreeGrafter"/>
</dbReference>
<name>A0AAW0IEE9_MYOGA</name>
<evidence type="ECO:0000313" key="2">
    <source>
        <dbReference type="Proteomes" id="UP001488838"/>
    </source>
</evidence>
<keyword evidence="2" id="KW-1185">Reference proteome</keyword>
<feature type="non-terminal residue" evidence="1">
    <location>
        <position position="83"/>
    </location>
</feature>
<gene>
    <name evidence="1" type="ORF">U0070_016134</name>
</gene>
<dbReference type="GO" id="GO:0032456">
    <property type="term" value="P:endocytic recycling"/>
    <property type="evidence" value="ECO:0007669"/>
    <property type="project" value="TreeGrafter"/>
</dbReference>
<sequence>PELRTQPRLLEQQVQFATLSPVIVRAMKMHFCIPVSQQRPDGLGGRYVLYSVYLDGFLFCKVRYSQLHRWNEQVSLVGKVCPR</sequence>
<proteinExistence type="predicted"/>
<dbReference type="GO" id="GO:0005769">
    <property type="term" value="C:early endosome"/>
    <property type="evidence" value="ECO:0007669"/>
    <property type="project" value="TreeGrafter"/>
</dbReference>
<organism evidence="1 2">
    <name type="scientific">Myodes glareolus</name>
    <name type="common">Bank vole</name>
    <name type="synonym">Clethrionomys glareolus</name>
    <dbReference type="NCBI Taxonomy" id="447135"/>
    <lineage>
        <taxon>Eukaryota</taxon>
        <taxon>Metazoa</taxon>
        <taxon>Chordata</taxon>
        <taxon>Craniata</taxon>
        <taxon>Vertebrata</taxon>
        <taxon>Euteleostomi</taxon>
        <taxon>Mammalia</taxon>
        <taxon>Eutheria</taxon>
        <taxon>Euarchontoglires</taxon>
        <taxon>Glires</taxon>
        <taxon>Rodentia</taxon>
        <taxon>Myomorpha</taxon>
        <taxon>Muroidea</taxon>
        <taxon>Cricetidae</taxon>
        <taxon>Arvicolinae</taxon>
        <taxon>Myodes</taxon>
    </lineage>
</organism>
<evidence type="ECO:0000313" key="1">
    <source>
        <dbReference type="EMBL" id="KAK7812664.1"/>
    </source>
</evidence>
<dbReference type="PANTHER" id="PTHR12431:SF15">
    <property type="entry name" value="SORTING NEXIN-31"/>
    <property type="match status" value="1"/>
</dbReference>
<reference evidence="1 2" key="1">
    <citation type="journal article" date="2023" name="bioRxiv">
        <title>Conserved and derived expression patterns and positive selection on dental genes reveal complex evolutionary context of ever-growing rodent molars.</title>
        <authorList>
            <person name="Calamari Z.T."/>
            <person name="Song A."/>
            <person name="Cohen E."/>
            <person name="Akter M."/>
            <person name="Roy R.D."/>
            <person name="Hallikas O."/>
            <person name="Christensen M.M."/>
            <person name="Li P."/>
            <person name="Marangoni P."/>
            <person name="Jernvall J."/>
            <person name="Klein O.D."/>
        </authorList>
    </citation>
    <scope>NUCLEOTIDE SEQUENCE [LARGE SCALE GENOMIC DNA]</scope>
    <source>
        <strain evidence="1">V071</strain>
    </source>
</reference>
<feature type="non-terminal residue" evidence="1">
    <location>
        <position position="1"/>
    </location>
</feature>
<dbReference type="Proteomes" id="UP001488838">
    <property type="component" value="Unassembled WGS sequence"/>
</dbReference>
<comment type="caution">
    <text evidence="1">The sequence shown here is derived from an EMBL/GenBank/DDBJ whole genome shotgun (WGS) entry which is preliminary data.</text>
</comment>
<accession>A0AAW0IEE9</accession>
<dbReference type="AlphaFoldDB" id="A0AAW0IEE9"/>
<dbReference type="PANTHER" id="PTHR12431">
    <property type="entry name" value="SORTING NEXIN 17 AND 27"/>
    <property type="match status" value="1"/>
</dbReference>
<protein>
    <submittedName>
        <fullName evidence="1">Uncharacterized protein</fullName>
    </submittedName>
</protein>
<dbReference type="GO" id="GO:0006886">
    <property type="term" value="P:intracellular protein transport"/>
    <property type="evidence" value="ECO:0007669"/>
    <property type="project" value="TreeGrafter"/>
</dbReference>
<dbReference type="EMBL" id="JBBHLL010000148">
    <property type="protein sequence ID" value="KAK7812664.1"/>
    <property type="molecule type" value="Genomic_DNA"/>
</dbReference>